<gene>
    <name evidence="2" type="ORF">DXN04_04610</name>
</gene>
<feature type="transmembrane region" description="Helical" evidence="1">
    <location>
        <begin position="266"/>
        <end position="285"/>
    </location>
</feature>
<keyword evidence="1" id="KW-1133">Transmembrane helix</keyword>
<feature type="transmembrane region" description="Helical" evidence="1">
    <location>
        <begin position="114"/>
        <end position="130"/>
    </location>
</feature>
<dbReference type="Proteomes" id="UP000261174">
    <property type="component" value="Unassembled WGS sequence"/>
</dbReference>
<feature type="transmembrane region" description="Helical" evidence="1">
    <location>
        <begin position="364"/>
        <end position="383"/>
    </location>
</feature>
<sequence length="442" mass="50730">MPGIIIAILGLISCFFVYPNESFYDFVRRDAFSIPFIILTLKWSIAYSWEHIIRKDYRKVLFTVLPFIVLNLKIKVFTNQMSSFLPPFIDTVMINIIWTCVQIIGLCYIAGKKNYRQIGLVAGLMIYYTTDAPANPLNYFRFETFRITDIIADLFLPFLIYGWIYLAENYFNEKDYKNILNSKIQVISGQEYRFLYALVAFSCWVIIYESAAFMKALTNPYDGFSSHVILTRVIHFVMEVSIFYITASLTRNIVISRMNTIANHNGWLYFLHYIPVLNIIVWMIFSQKPQVHTTKSENAAFYLAKHEGGINNFIIILGVLFAIWNLYGAYQYNNYRPSAATAVLLLLMFAKLINYFFLDKGKSAIISLVVLGCLGACTQILALSVSERSVFVSTMAGVLSYFFLVEIFHPELDETDRTQLDETGIAGSDETNPPEIPEAIIL</sequence>
<evidence type="ECO:0000313" key="3">
    <source>
        <dbReference type="Proteomes" id="UP000261174"/>
    </source>
</evidence>
<reference evidence="2 3" key="1">
    <citation type="submission" date="2018-08" db="EMBL/GenBank/DDBJ databases">
        <title>Chitinophaga sp. K20C18050901, a novel bacterium isolated from forest soil.</title>
        <authorList>
            <person name="Wang C."/>
        </authorList>
    </citation>
    <scope>NUCLEOTIDE SEQUENCE [LARGE SCALE GENOMIC DNA]</scope>
    <source>
        <strain evidence="2 3">K20C18050901</strain>
    </source>
</reference>
<feature type="transmembrane region" description="Helical" evidence="1">
    <location>
        <begin position="150"/>
        <end position="171"/>
    </location>
</feature>
<protein>
    <submittedName>
        <fullName evidence="2">Uncharacterized protein</fullName>
    </submittedName>
</protein>
<name>A0A3E1P9B5_9BACT</name>
<feature type="transmembrane region" description="Helical" evidence="1">
    <location>
        <begin position="339"/>
        <end position="358"/>
    </location>
</feature>
<accession>A0A3E1P9B5</accession>
<evidence type="ECO:0000313" key="2">
    <source>
        <dbReference type="EMBL" id="RFM36786.1"/>
    </source>
</evidence>
<keyword evidence="3" id="KW-1185">Reference proteome</keyword>
<feature type="transmembrane region" description="Helical" evidence="1">
    <location>
        <begin position="29"/>
        <end position="48"/>
    </location>
</feature>
<feature type="transmembrane region" description="Helical" evidence="1">
    <location>
        <begin position="233"/>
        <end position="254"/>
    </location>
</feature>
<dbReference type="EMBL" id="QTJV01000001">
    <property type="protein sequence ID" value="RFM36786.1"/>
    <property type="molecule type" value="Genomic_DNA"/>
</dbReference>
<evidence type="ECO:0000256" key="1">
    <source>
        <dbReference type="SAM" id="Phobius"/>
    </source>
</evidence>
<proteinExistence type="predicted"/>
<organism evidence="2 3">
    <name type="scientific">Chitinophaga silvisoli</name>
    <dbReference type="NCBI Taxonomy" id="2291814"/>
    <lineage>
        <taxon>Bacteria</taxon>
        <taxon>Pseudomonadati</taxon>
        <taxon>Bacteroidota</taxon>
        <taxon>Chitinophagia</taxon>
        <taxon>Chitinophagales</taxon>
        <taxon>Chitinophagaceae</taxon>
        <taxon>Chitinophaga</taxon>
    </lineage>
</organism>
<feature type="transmembrane region" description="Helical" evidence="1">
    <location>
        <begin position="192"/>
        <end position="213"/>
    </location>
</feature>
<keyword evidence="1" id="KW-0812">Transmembrane</keyword>
<feature type="transmembrane region" description="Helical" evidence="1">
    <location>
        <begin position="310"/>
        <end position="327"/>
    </location>
</feature>
<dbReference type="AlphaFoldDB" id="A0A3E1P9B5"/>
<comment type="caution">
    <text evidence="2">The sequence shown here is derived from an EMBL/GenBank/DDBJ whole genome shotgun (WGS) entry which is preliminary data.</text>
</comment>
<feature type="transmembrane region" description="Helical" evidence="1">
    <location>
        <begin position="84"/>
        <end position="107"/>
    </location>
</feature>
<keyword evidence="1" id="KW-0472">Membrane</keyword>